<dbReference type="GO" id="GO:0034220">
    <property type="term" value="P:monoatomic ion transmembrane transport"/>
    <property type="evidence" value="ECO:0007669"/>
    <property type="project" value="UniProtKB-KW"/>
</dbReference>
<evidence type="ECO:0008006" key="11">
    <source>
        <dbReference type="Google" id="ProtNLM"/>
    </source>
</evidence>
<evidence type="ECO:0000256" key="8">
    <source>
        <dbReference type="SAM" id="Phobius"/>
    </source>
</evidence>
<evidence type="ECO:0000256" key="1">
    <source>
        <dbReference type="ARBA" id="ARBA00022448"/>
    </source>
</evidence>
<dbReference type="InterPro" id="IPR002110">
    <property type="entry name" value="Ankyrin_rpt"/>
</dbReference>
<feature type="transmembrane region" description="Helical" evidence="8">
    <location>
        <begin position="712"/>
        <end position="729"/>
    </location>
</feature>
<sequence>DRLIITDRTVDFNRPDIVLINKEQRRGIIIDIAVPLTHNIQKTEREKIAKYENLSIELKRLWKLEKVETYALVISSEGGMTTRFAKNIVALGLSYNIIRNGQKAVVLQTCHILISNLSQTRNASKAKITIVKSLNLAIKIIKYEEMGKPVDNEVELRKYAKEVRSLILEKHDIDAAIKLIREHEEILTYNYGRSTYLSLLPTIRYENGLKDKYQHLQKVIDVAFQLYEDKEDYEELAFYAAAKCDVDKLHKCLENMSRENRNKTREGDTILVFLIKYGSLENRDYLETVKLLVIEYKLEINKADYKNHTPILLLLSKYDSLQRKKLTQFNDVILNAVGMILSRNNVDLKSHTIHEKNASDIIELYELTDTLTVMRMKHTPPIRYKSAKEDERSILFTLVLEKKEDAFLQQMNEIEEELEEENPYDIQDGNNTLLQLACEKNLKKIVSYLLKMGATLDKTTKRNENPPRKIGGGRNHYTIFKDILNQNKIEIDSELFSIFVLNRGRQIKTKYFDEILCYDRLRTDIVFQNGNTPLHYAIYFSNTEAVLKLLKRGAPLTVKNKTGKDPLNYISKEELELYMDQCLLLDNHNKLNDKKYELGFDFSGLVKREENTETVASEVEIASRICSSERLKSLAKHPLMMTFIELKWNLISGFYRNILLLYAFFFICFFILSYQLGHVIFLYLYLLVLITFFTLQPPLELSKFKLPTIQDALSYFLFVSFTFLVYYLFKNIHFCIVFVVFALFYQFLQQHLYFSKYQAWLLSAFRKITPYLLALFALYTIRNFEYSVKNSQFTLIMLVVITCIIVINHSLNALIDSVTDIEYSLKTTCNKNALKFIKFYENIYPFFGTFLNDPFIHEMLENKKGKRYRINFYINRNKFLSEKLHFIHLDTLVLKKLQDFVLKAKQITDGHLHKC</sequence>
<evidence type="ECO:0000313" key="9">
    <source>
        <dbReference type="EMBL" id="KAJ8952586.1"/>
    </source>
</evidence>
<evidence type="ECO:0000256" key="3">
    <source>
        <dbReference type="ARBA" id="ARBA00022737"/>
    </source>
</evidence>
<dbReference type="EMBL" id="JAPWTK010000066">
    <property type="protein sequence ID" value="KAJ8952586.1"/>
    <property type="molecule type" value="Genomic_DNA"/>
</dbReference>
<feature type="transmembrane region" description="Helical" evidence="8">
    <location>
        <begin position="654"/>
        <end position="672"/>
    </location>
</feature>
<gene>
    <name evidence="9" type="ORF">NQ318_004133</name>
</gene>
<keyword evidence="3" id="KW-0677">Repeat</keyword>
<reference evidence="9" key="1">
    <citation type="journal article" date="2023" name="Insect Mol. Biol.">
        <title>Genome sequencing provides insights into the evolution of gene families encoding plant cell wall-degrading enzymes in longhorned beetles.</title>
        <authorList>
            <person name="Shin N.R."/>
            <person name="Okamura Y."/>
            <person name="Kirsch R."/>
            <person name="Pauchet Y."/>
        </authorList>
    </citation>
    <scope>NUCLEOTIDE SEQUENCE</scope>
    <source>
        <strain evidence="9">AMC_N1</strain>
    </source>
</reference>
<dbReference type="AlphaFoldDB" id="A0AAV8YLF5"/>
<dbReference type="GO" id="GO:1902495">
    <property type="term" value="C:transmembrane transporter complex"/>
    <property type="evidence" value="ECO:0007669"/>
    <property type="project" value="TreeGrafter"/>
</dbReference>
<dbReference type="Proteomes" id="UP001162162">
    <property type="component" value="Unassembled WGS sequence"/>
</dbReference>
<feature type="transmembrane region" description="Helical" evidence="8">
    <location>
        <begin position="759"/>
        <end position="781"/>
    </location>
</feature>
<feature type="transmembrane region" description="Helical" evidence="8">
    <location>
        <begin position="734"/>
        <end position="753"/>
    </location>
</feature>
<evidence type="ECO:0000256" key="5">
    <source>
        <dbReference type="ARBA" id="ARBA00023065"/>
    </source>
</evidence>
<feature type="transmembrane region" description="Helical" evidence="8">
    <location>
        <begin position="679"/>
        <end position="697"/>
    </location>
</feature>
<feature type="repeat" description="ANK" evidence="7">
    <location>
        <begin position="529"/>
        <end position="561"/>
    </location>
</feature>
<dbReference type="InterPro" id="IPR036770">
    <property type="entry name" value="Ankyrin_rpt-contain_sf"/>
</dbReference>
<keyword evidence="1" id="KW-0813">Transport</keyword>
<dbReference type="SUPFAM" id="SSF48403">
    <property type="entry name" value="Ankyrin repeat"/>
    <property type="match status" value="1"/>
</dbReference>
<accession>A0AAV8YLF5</accession>
<dbReference type="PROSITE" id="PS50297">
    <property type="entry name" value="ANK_REP_REGION"/>
    <property type="match status" value="1"/>
</dbReference>
<keyword evidence="8" id="KW-1133">Transmembrane helix</keyword>
<keyword evidence="5" id="KW-0406">Ion transport</keyword>
<dbReference type="PROSITE" id="PS50088">
    <property type="entry name" value="ANK_REPEAT"/>
    <property type="match status" value="1"/>
</dbReference>
<name>A0AAV8YLF5_9CUCU</name>
<feature type="non-terminal residue" evidence="9">
    <location>
        <position position="1"/>
    </location>
</feature>
<keyword evidence="8" id="KW-0812">Transmembrane</keyword>
<evidence type="ECO:0000313" key="10">
    <source>
        <dbReference type="Proteomes" id="UP001162162"/>
    </source>
</evidence>
<evidence type="ECO:0000256" key="7">
    <source>
        <dbReference type="PROSITE-ProRule" id="PRU00023"/>
    </source>
</evidence>
<evidence type="ECO:0000256" key="2">
    <source>
        <dbReference type="ARBA" id="ARBA00022606"/>
    </source>
</evidence>
<keyword evidence="10" id="KW-1185">Reference proteome</keyword>
<keyword evidence="2" id="KW-0716">Sensory transduction</keyword>
<organism evidence="9 10">
    <name type="scientific">Aromia moschata</name>
    <dbReference type="NCBI Taxonomy" id="1265417"/>
    <lineage>
        <taxon>Eukaryota</taxon>
        <taxon>Metazoa</taxon>
        <taxon>Ecdysozoa</taxon>
        <taxon>Arthropoda</taxon>
        <taxon>Hexapoda</taxon>
        <taxon>Insecta</taxon>
        <taxon>Pterygota</taxon>
        <taxon>Neoptera</taxon>
        <taxon>Endopterygota</taxon>
        <taxon>Coleoptera</taxon>
        <taxon>Polyphaga</taxon>
        <taxon>Cucujiformia</taxon>
        <taxon>Chrysomeloidea</taxon>
        <taxon>Cerambycidae</taxon>
        <taxon>Cerambycinae</taxon>
        <taxon>Callichromatini</taxon>
        <taxon>Aromia</taxon>
    </lineage>
</organism>
<keyword evidence="4 7" id="KW-0040">ANK repeat</keyword>
<keyword evidence="6" id="KW-0407">Ion channel</keyword>
<dbReference type="GO" id="GO:0022857">
    <property type="term" value="F:transmembrane transporter activity"/>
    <property type="evidence" value="ECO:0007669"/>
    <property type="project" value="TreeGrafter"/>
</dbReference>
<dbReference type="SMART" id="SM00248">
    <property type="entry name" value="ANK"/>
    <property type="match status" value="3"/>
</dbReference>
<evidence type="ECO:0000256" key="6">
    <source>
        <dbReference type="ARBA" id="ARBA00023303"/>
    </source>
</evidence>
<dbReference type="Pfam" id="PF00023">
    <property type="entry name" value="Ank"/>
    <property type="match status" value="2"/>
</dbReference>
<evidence type="ECO:0000256" key="4">
    <source>
        <dbReference type="ARBA" id="ARBA00023043"/>
    </source>
</evidence>
<dbReference type="Gene3D" id="1.25.40.20">
    <property type="entry name" value="Ankyrin repeat-containing domain"/>
    <property type="match status" value="2"/>
</dbReference>
<dbReference type="PANTHER" id="PTHR47143">
    <property type="entry name" value="TRANSIENT RECEPTOR POTENTIAL CATION CHANNEL PROTEIN PAINLESS"/>
    <property type="match status" value="1"/>
</dbReference>
<proteinExistence type="predicted"/>
<keyword evidence="8" id="KW-0472">Membrane</keyword>
<dbReference type="PANTHER" id="PTHR47143:SF4">
    <property type="entry name" value="TRANSIENT RECEPTOR POTENTIAL CATION CHANNEL PROTEIN PAINLESS"/>
    <property type="match status" value="1"/>
</dbReference>
<protein>
    <recommendedName>
        <fullName evidence="11">Transient receptor potential cation channel protein painless</fullName>
    </recommendedName>
</protein>
<dbReference type="InterPro" id="IPR052076">
    <property type="entry name" value="TRP_cation_channel"/>
</dbReference>
<comment type="caution">
    <text evidence="9">The sequence shown here is derived from an EMBL/GenBank/DDBJ whole genome shotgun (WGS) entry which is preliminary data.</text>
</comment>
<feature type="transmembrane region" description="Helical" evidence="8">
    <location>
        <begin position="793"/>
        <end position="811"/>
    </location>
</feature>